<dbReference type="InterPro" id="IPR033640">
    <property type="entry name" value="FAR_C"/>
</dbReference>
<dbReference type="CDD" id="cd09071">
    <property type="entry name" value="FAR_C"/>
    <property type="match status" value="1"/>
</dbReference>
<evidence type="ECO:0000313" key="7">
    <source>
        <dbReference type="EMBL" id="KAG0582890.1"/>
    </source>
</evidence>
<accession>A0A8T0IGN2</accession>
<keyword evidence="4" id="KW-1133">Transmembrane helix</keyword>
<name>A0A8T0IGN2_CERPU</name>
<sequence length="827" mass="90551">MAAVCSQLATVRVVNCSLAGSRTLNLVRTNSLECSLGGALVRETLTCKPKEFSSKRLNKIKRGGRLWSPDFRSEAAAGFEDSISDKTNADVVVRKSRDAIATGGHRGNLNAYSAVEDADNAEKGNVDTANEVCCGPNCDGSCAVKKSVESASRNGSTNGNVLKRATRNGSTIGHAYSAISPLNGSATVGNGNGPSLYADKEGVIDLAQSIDAIRYRNSRAANGVSMNGVVNGYSKAPPADGASSVLPELERLVQTPMNVPLKQSEGMDTLMELIHKLENPGVAFTTTLTPLRTHRATAVSDEVVLRNADKQQSSDADSSDGLGILKFLKGKNLLVTGATGFLAKVMVEKILRVQPDVGQLYLLIQPQKNATAEERLKNNVIMSPLFKVLKATHGENYEDFMTRKLTAVSGTISSDGLGISNEMTEEISRNVDVIVNSAATTTFDERYDTALNINTQGPRRILDFANGCPNLQLFLHVSTAFVNGQRQGHTPEKLFKMGDSIAREMSKDGNVPELDVASEMELCANTLKKVAAEMDQTSIPFEEQQQILEKKMKELGMARAKLFGWQDTYVFSKAMGEMLVDSLRGDIPVVILRPSVVESTLADPFPGWMEGIRMMDPIVLAYGKGQMTGFLANPQGVLDVIPADFVVNALLASMAKNAQKPGLQVYQVASSVVNPMTFNILADVALELFTKDPMVDRSGKPIKVRRMLFVQSMVAFNLYMWFVYQLPLLLSKILPWIKKGKSTSRRELIIQKTLEQFKYLAYIYKPYTFYAGRFGIENTETLSKELSTEELETFAFNVRQLDWADYLYNVHIPGLRNYVLKGRGTRT</sequence>
<gene>
    <name evidence="7" type="ORF">KC19_3G093500</name>
</gene>
<dbReference type="InterPro" id="IPR026055">
    <property type="entry name" value="FAR"/>
</dbReference>
<organism evidence="7 8">
    <name type="scientific">Ceratodon purpureus</name>
    <name type="common">Fire moss</name>
    <name type="synonym">Dicranum purpureum</name>
    <dbReference type="NCBI Taxonomy" id="3225"/>
    <lineage>
        <taxon>Eukaryota</taxon>
        <taxon>Viridiplantae</taxon>
        <taxon>Streptophyta</taxon>
        <taxon>Embryophyta</taxon>
        <taxon>Bryophyta</taxon>
        <taxon>Bryophytina</taxon>
        <taxon>Bryopsida</taxon>
        <taxon>Dicranidae</taxon>
        <taxon>Pseudoditrichales</taxon>
        <taxon>Ditrichaceae</taxon>
        <taxon>Ceratodon</taxon>
    </lineage>
</organism>
<proteinExistence type="inferred from homology"/>
<dbReference type="Gene3D" id="3.40.50.720">
    <property type="entry name" value="NAD(P)-binding Rossmann-like Domain"/>
    <property type="match status" value="1"/>
</dbReference>
<feature type="domain" description="Thioester reductase (TE)" evidence="6">
    <location>
        <begin position="335"/>
        <end position="649"/>
    </location>
</feature>
<dbReference type="Pfam" id="PF07993">
    <property type="entry name" value="NAD_binding_4"/>
    <property type="match status" value="1"/>
</dbReference>
<evidence type="ECO:0000256" key="3">
    <source>
        <dbReference type="ARBA" id="ARBA00023098"/>
    </source>
</evidence>
<feature type="domain" description="Fatty acyl-CoA reductase C-terminal" evidence="5">
    <location>
        <begin position="732"/>
        <end position="821"/>
    </location>
</feature>
<dbReference type="GO" id="GO:0102965">
    <property type="term" value="F:alcohol-forming long-chain fatty acyl-CoA reductase activity"/>
    <property type="evidence" value="ECO:0007669"/>
    <property type="project" value="UniProtKB-EC"/>
</dbReference>
<comment type="catalytic activity">
    <reaction evidence="4">
        <text>a long-chain fatty acyl-CoA + 2 NADPH + 2 H(+) = a long-chain primary fatty alcohol + 2 NADP(+) + CoA</text>
        <dbReference type="Rhea" id="RHEA:52716"/>
        <dbReference type="ChEBI" id="CHEBI:15378"/>
        <dbReference type="ChEBI" id="CHEBI:57287"/>
        <dbReference type="ChEBI" id="CHEBI:57783"/>
        <dbReference type="ChEBI" id="CHEBI:58349"/>
        <dbReference type="ChEBI" id="CHEBI:77396"/>
        <dbReference type="ChEBI" id="CHEBI:83139"/>
        <dbReference type="EC" id="1.2.1.84"/>
    </reaction>
</comment>
<reference evidence="7" key="1">
    <citation type="submission" date="2020-06" db="EMBL/GenBank/DDBJ databases">
        <title>WGS assembly of Ceratodon purpureus strain R40.</title>
        <authorList>
            <person name="Carey S.B."/>
            <person name="Jenkins J."/>
            <person name="Shu S."/>
            <person name="Lovell J.T."/>
            <person name="Sreedasyam A."/>
            <person name="Maumus F."/>
            <person name="Tiley G.P."/>
            <person name="Fernandez-Pozo N."/>
            <person name="Barry K."/>
            <person name="Chen C."/>
            <person name="Wang M."/>
            <person name="Lipzen A."/>
            <person name="Daum C."/>
            <person name="Saski C.A."/>
            <person name="Payton A.C."/>
            <person name="Mcbreen J.C."/>
            <person name="Conrad R.E."/>
            <person name="Kollar L.M."/>
            <person name="Olsson S."/>
            <person name="Huttunen S."/>
            <person name="Landis J.B."/>
            <person name="Wickett N.J."/>
            <person name="Johnson M.G."/>
            <person name="Rensing S.A."/>
            <person name="Grimwood J."/>
            <person name="Schmutz J."/>
            <person name="Mcdaniel S.F."/>
        </authorList>
    </citation>
    <scope>NUCLEOTIDE SEQUENCE</scope>
    <source>
        <strain evidence="7">R40</strain>
    </source>
</reference>
<evidence type="ECO:0000259" key="6">
    <source>
        <dbReference type="Pfam" id="PF07993"/>
    </source>
</evidence>
<keyword evidence="3 4" id="KW-0443">Lipid metabolism</keyword>
<evidence type="ECO:0000259" key="5">
    <source>
        <dbReference type="Pfam" id="PF03015"/>
    </source>
</evidence>
<comment type="similarity">
    <text evidence="1 4">Belongs to the fatty acyl-CoA reductase family.</text>
</comment>
<dbReference type="PANTHER" id="PTHR11011">
    <property type="entry name" value="MALE STERILITY PROTEIN 2-RELATED"/>
    <property type="match status" value="1"/>
</dbReference>
<dbReference type="Proteomes" id="UP000822688">
    <property type="component" value="Chromosome 3"/>
</dbReference>
<dbReference type="CDD" id="cd05236">
    <property type="entry name" value="FAR-N_SDR_e"/>
    <property type="match status" value="1"/>
</dbReference>
<keyword evidence="4" id="KW-0472">Membrane</keyword>
<keyword evidence="2 4" id="KW-0444">Lipid biosynthesis</keyword>
<dbReference type="SUPFAM" id="SSF51735">
    <property type="entry name" value="NAD(P)-binding Rossmann-fold domains"/>
    <property type="match status" value="1"/>
</dbReference>
<protein>
    <recommendedName>
        <fullName evidence="4">Fatty acyl-CoA reductase</fullName>
        <ecNumber evidence="4">1.2.1.84</ecNumber>
    </recommendedName>
</protein>
<dbReference type="EMBL" id="CM026423">
    <property type="protein sequence ID" value="KAG0582890.1"/>
    <property type="molecule type" value="Genomic_DNA"/>
</dbReference>
<keyword evidence="8" id="KW-1185">Reference proteome</keyword>
<keyword evidence="4" id="KW-0812">Transmembrane</keyword>
<evidence type="ECO:0000256" key="4">
    <source>
        <dbReference type="RuleBase" id="RU363097"/>
    </source>
</evidence>
<keyword evidence="4" id="KW-0560">Oxidoreductase</keyword>
<dbReference type="AlphaFoldDB" id="A0A8T0IGN2"/>
<evidence type="ECO:0000256" key="1">
    <source>
        <dbReference type="ARBA" id="ARBA00005928"/>
    </source>
</evidence>
<dbReference type="EC" id="1.2.1.84" evidence="4"/>
<dbReference type="GO" id="GO:0035336">
    <property type="term" value="P:long-chain fatty-acyl-CoA metabolic process"/>
    <property type="evidence" value="ECO:0007669"/>
    <property type="project" value="TreeGrafter"/>
</dbReference>
<dbReference type="GO" id="GO:0010345">
    <property type="term" value="P:suberin biosynthetic process"/>
    <property type="evidence" value="ECO:0007669"/>
    <property type="project" value="TreeGrafter"/>
</dbReference>
<evidence type="ECO:0000313" key="8">
    <source>
        <dbReference type="Proteomes" id="UP000822688"/>
    </source>
</evidence>
<comment type="caution">
    <text evidence="7">The sequence shown here is derived from an EMBL/GenBank/DDBJ whole genome shotgun (WGS) entry which is preliminary data.</text>
</comment>
<comment type="function">
    <text evidence="4">Catalyzes the reduction of fatty acyl-CoA to fatty alcohols.</text>
</comment>
<dbReference type="GO" id="GO:0080019">
    <property type="term" value="F:alcohol-forming very long-chain fatty acyl-CoA reductase activity"/>
    <property type="evidence" value="ECO:0007669"/>
    <property type="project" value="InterPro"/>
</dbReference>
<evidence type="ECO:0000256" key="2">
    <source>
        <dbReference type="ARBA" id="ARBA00022516"/>
    </source>
</evidence>
<dbReference type="PANTHER" id="PTHR11011:SF45">
    <property type="entry name" value="FATTY ACYL-COA REDUCTASE CG8306-RELATED"/>
    <property type="match status" value="1"/>
</dbReference>
<dbReference type="InterPro" id="IPR013120">
    <property type="entry name" value="FAR_NAD-bd"/>
</dbReference>
<keyword evidence="4" id="KW-0521">NADP</keyword>
<feature type="transmembrane region" description="Helical" evidence="4">
    <location>
        <begin position="718"/>
        <end position="737"/>
    </location>
</feature>
<dbReference type="InterPro" id="IPR036291">
    <property type="entry name" value="NAD(P)-bd_dom_sf"/>
</dbReference>
<dbReference type="Pfam" id="PF03015">
    <property type="entry name" value="Sterile"/>
    <property type="match status" value="1"/>
</dbReference>